<feature type="non-terminal residue" evidence="2">
    <location>
        <position position="1"/>
    </location>
</feature>
<dbReference type="Gene3D" id="2.40.128.20">
    <property type="match status" value="1"/>
</dbReference>
<dbReference type="InterPro" id="IPR002970">
    <property type="entry name" value="Tick_his-bd"/>
</dbReference>
<evidence type="ECO:0000256" key="1">
    <source>
        <dbReference type="SAM" id="SignalP"/>
    </source>
</evidence>
<reference evidence="2" key="1">
    <citation type="submission" date="2014-03" db="EMBL/GenBank/DDBJ databases">
        <title>The sialotranscriptome of Amblyomma triste, Amblyomma parvum and Amblyomma cajennense ticks, uncovered by 454-based RNA-seq.</title>
        <authorList>
            <person name="Garcia G.R."/>
            <person name="Gardinassi L.G."/>
            <person name="Ribeiro J.M."/>
            <person name="Anatriello E."/>
            <person name="Ferreira B.R."/>
            <person name="Moreira H.N."/>
            <person name="Mafra C."/>
            <person name="Olegario M.M."/>
            <person name="Szabo P.J."/>
            <person name="Miranda-Santos I.K."/>
            <person name="Maruyama S.R."/>
        </authorList>
    </citation>
    <scope>NUCLEOTIDE SEQUENCE</scope>
    <source>
        <strain evidence="2">Uberlandia</strain>
        <tissue evidence="2">Salivary glands</tissue>
    </source>
</reference>
<proteinExistence type="evidence at transcript level"/>
<evidence type="ECO:0000313" key="2">
    <source>
        <dbReference type="EMBL" id="JAC24213.1"/>
    </source>
</evidence>
<accession>A0A023FU17</accession>
<dbReference type="GO" id="GO:0030682">
    <property type="term" value="P:symbiont-mediated perturbation of host defenses"/>
    <property type="evidence" value="ECO:0007669"/>
    <property type="project" value="InterPro"/>
</dbReference>
<dbReference type="AlphaFoldDB" id="A0A023FU17"/>
<name>A0A023FU17_AMBCJ</name>
<feature type="chain" id="PRO_5001521329" evidence="1">
    <location>
        <begin position="26"/>
        <end position="207"/>
    </location>
</feature>
<dbReference type="EMBL" id="GBBK01000269">
    <property type="protein sequence ID" value="JAC24213.1"/>
    <property type="molecule type" value="mRNA"/>
</dbReference>
<keyword evidence="1" id="KW-0732">Signal</keyword>
<protein>
    <submittedName>
        <fullName evidence="2">Putative secreted protein</fullName>
    </submittedName>
</protein>
<sequence>RLETPTTHTLFTLLLCLGVIAASAAGKPQETVDGSRDLDILSMLNVTERLVVVKRNHTTNTTFRCQSALRVGTASISTGYTYLLKARNGSHLEDVYNHSIVEVKLLQLPGSTGYKATYLDRAPGEQTATRYNLTLKQADSSGGCFVIFVQTNDSRKGCELIVPASKRTSPIPETCENYYNNSCTGDSLQLYESNCRYDNLYSNVFGC</sequence>
<dbReference type="GO" id="GO:0043176">
    <property type="term" value="F:amine binding"/>
    <property type="evidence" value="ECO:0007669"/>
    <property type="project" value="InterPro"/>
</dbReference>
<dbReference type="Pfam" id="PF02098">
    <property type="entry name" value="His_binding"/>
    <property type="match status" value="1"/>
</dbReference>
<dbReference type="SUPFAM" id="SSF50814">
    <property type="entry name" value="Lipocalins"/>
    <property type="match status" value="1"/>
</dbReference>
<organism evidence="2">
    <name type="scientific">Amblyomma cajennense</name>
    <name type="common">Cayenne tick</name>
    <name type="synonym">Acarus cajennensis</name>
    <dbReference type="NCBI Taxonomy" id="34607"/>
    <lineage>
        <taxon>Eukaryota</taxon>
        <taxon>Metazoa</taxon>
        <taxon>Ecdysozoa</taxon>
        <taxon>Arthropoda</taxon>
        <taxon>Chelicerata</taxon>
        <taxon>Arachnida</taxon>
        <taxon>Acari</taxon>
        <taxon>Parasitiformes</taxon>
        <taxon>Ixodida</taxon>
        <taxon>Ixodoidea</taxon>
        <taxon>Ixodidae</taxon>
        <taxon>Amblyomminae</taxon>
        <taxon>Amblyomma</taxon>
    </lineage>
</organism>
<dbReference type="InterPro" id="IPR012674">
    <property type="entry name" value="Calycin"/>
</dbReference>
<feature type="signal peptide" evidence="1">
    <location>
        <begin position="1"/>
        <end position="25"/>
    </location>
</feature>